<evidence type="ECO:0000259" key="2">
    <source>
        <dbReference type="Pfam" id="PF00582"/>
    </source>
</evidence>
<name>A0A5P2H7R8_9BURK</name>
<evidence type="ECO:0000256" key="1">
    <source>
        <dbReference type="ARBA" id="ARBA00008791"/>
    </source>
</evidence>
<protein>
    <submittedName>
        <fullName evidence="3">Universal stress protein</fullName>
    </submittedName>
</protein>
<dbReference type="InterPro" id="IPR014729">
    <property type="entry name" value="Rossmann-like_a/b/a_fold"/>
</dbReference>
<dbReference type="PANTHER" id="PTHR46268:SF15">
    <property type="entry name" value="UNIVERSAL STRESS PROTEIN HP_0031"/>
    <property type="match status" value="1"/>
</dbReference>
<dbReference type="Gene3D" id="3.40.50.620">
    <property type="entry name" value="HUPs"/>
    <property type="match status" value="1"/>
</dbReference>
<dbReference type="AlphaFoldDB" id="A0A5P2H7R8"/>
<dbReference type="InterPro" id="IPR006015">
    <property type="entry name" value="Universal_stress_UspA"/>
</dbReference>
<dbReference type="PRINTS" id="PR01438">
    <property type="entry name" value="UNVRSLSTRESS"/>
</dbReference>
<dbReference type="InterPro" id="IPR006016">
    <property type="entry name" value="UspA"/>
</dbReference>
<comment type="similarity">
    <text evidence="1">Belongs to the universal stress protein A family.</text>
</comment>
<dbReference type="OrthoDB" id="8547832at2"/>
<dbReference type="EMBL" id="CP044065">
    <property type="protein sequence ID" value="QET03389.1"/>
    <property type="molecule type" value="Genomic_DNA"/>
</dbReference>
<accession>A0A5P2H7R8</accession>
<feature type="domain" description="UspA" evidence="2">
    <location>
        <begin position="6"/>
        <end position="150"/>
    </location>
</feature>
<dbReference type="Proteomes" id="UP000322822">
    <property type="component" value="Chromosome 1"/>
</dbReference>
<evidence type="ECO:0000313" key="4">
    <source>
        <dbReference type="Proteomes" id="UP000322822"/>
    </source>
</evidence>
<dbReference type="RefSeq" id="WP_150373498.1">
    <property type="nucleotide sequence ID" value="NZ_CP044065.1"/>
</dbReference>
<evidence type="ECO:0000313" key="3">
    <source>
        <dbReference type="EMBL" id="QET03389.1"/>
    </source>
</evidence>
<organism evidence="3 4">
    <name type="scientific">Cupriavidus pauculus</name>
    <dbReference type="NCBI Taxonomy" id="82633"/>
    <lineage>
        <taxon>Bacteria</taxon>
        <taxon>Pseudomonadati</taxon>
        <taxon>Pseudomonadota</taxon>
        <taxon>Betaproteobacteria</taxon>
        <taxon>Burkholderiales</taxon>
        <taxon>Burkholderiaceae</taxon>
        <taxon>Cupriavidus</taxon>
    </lineage>
</organism>
<dbReference type="Pfam" id="PF00582">
    <property type="entry name" value="Usp"/>
    <property type="match status" value="1"/>
</dbReference>
<dbReference type="CDD" id="cd00293">
    <property type="entry name" value="USP-like"/>
    <property type="match status" value="1"/>
</dbReference>
<reference evidence="3 4" key="1">
    <citation type="submission" date="2019-09" db="EMBL/GenBank/DDBJ databases">
        <title>FDA dAtabase for Regulatory Grade micrObial Sequences (FDA-ARGOS): Supporting development and validation of Infectious Disease Dx tests.</title>
        <authorList>
            <person name="Sciortino C."/>
            <person name="Tallon L."/>
            <person name="Sadzewicz L."/>
            <person name="Vavikolanu K."/>
            <person name="Mehta A."/>
            <person name="Aluvathingal J."/>
            <person name="Nadendla S."/>
            <person name="Nandy P."/>
            <person name="Geyer C."/>
            <person name="Yan Y."/>
            <person name="Sichtig H."/>
        </authorList>
    </citation>
    <scope>NUCLEOTIDE SEQUENCE [LARGE SCALE GENOMIC DNA]</scope>
    <source>
        <strain evidence="3 4">FDAARGOS_664</strain>
    </source>
</reference>
<dbReference type="PANTHER" id="PTHR46268">
    <property type="entry name" value="STRESS RESPONSE PROTEIN NHAX"/>
    <property type="match status" value="1"/>
</dbReference>
<dbReference type="SUPFAM" id="SSF52402">
    <property type="entry name" value="Adenine nucleotide alpha hydrolases-like"/>
    <property type="match status" value="1"/>
</dbReference>
<sequence>MTNAAYSRIVVAVDGSATADLALGEAIRVASGGGATVLALFIVDSGVLLFDAGYYDVGQMEKAYVDSGKEALEKAAARLSAAGVAYETRLVTEPAVVGDIAASLNEAAREWNGDLLVIGTHGRRGVRRIVLGSVAEAVIRESTMPVLLVRGKPAEK</sequence>
<proteinExistence type="inferred from homology"/>
<gene>
    <name evidence="3" type="ORF">FOB72_15900</name>
</gene>